<organism evidence="2">
    <name type="scientific">marine metagenome</name>
    <dbReference type="NCBI Taxonomy" id="408172"/>
    <lineage>
        <taxon>unclassified sequences</taxon>
        <taxon>metagenomes</taxon>
        <taxon>ecological metagenomes</taxon>
    </lineage>
</organism>
<reference evidence="2" key="1">
    <citation type="submission" date="2018-05" db="EMBL/GenBank/DDBJ databases">
        <authorList>
            <person name="Lanie J.A."/>
            <person name="Ng W.-L."/>
            <person name="Kazmierczak K.M."/>
            <person name="Andrzejewski T.M."/>
            <person name="Davidsen T.M."/>
            <person name="Wayne K.J."/>
            <person name="Tettelin H."/>
            <person name="Glass J.I."/>
            <person name="Rusch D."/>
            <person name="Podicherti R."/>
            <person name="Tsui H.-C.T."/>
            <person name="Winkler M.E."/>
        </authorList>
    </citation>
    <scope>NUCLEOTIDE SEQUENCE</scope>
</reference>
<dbReference type="PANTHER" id="PTHR43433:SF5">
    <property type="entry name" value="AB HYDROLASE-1 DOMAIN-CONTAINING PROTEIN"/>
    <property type="match status" value="1"/>
</dbReference>
<dbReference type="AlphaFoldDB" id="A0A381S7G5"/>
<dbReference type="GO" id="GO:0046503">
    <property type="term" value="P:glycerolipid catabolic process"/>
    <property type="evidence" value="ECO:0007669"/>
    <property type="project" value="TreeGrafter"/>
</dbReference>
<feature type="domain" description="AB hydrolase-1" evidence="1">
    <location>
        <begin position="21"/>
        <end position="257"/>
    </location>
</feature>
<dbReference type="PANTHER" id="PTHR43433">
    <property type="entry name" value="HYDROLASE, ALPHA/BETA FOLD FAMILY PROTEIN"/>
    <property type="match status" value="1"/>
</dbReference>
<gene>
    <name evidence="2" type="ORF">METZ01_LOCUS52870</name>
</gene>
<accession>A0A381S7G5</accession>
<dbReference type="InterPro" id="IPR029058">
    <property type="entry name" value="AB_hydrolase_fold"/>
</dbReference>
<dbReference type="EMBL" id="UINC01002760">
    <property type="protein sequence ID" value="SVA00016.1"/>
    <property type="molecule type" value="Genomic_DNA"/>
</dbReference>
<sequence>MGDGTSIELHVEAFGPDDGDPVLLLSGADAQCTRWTPAFVDPLVEAGHRVVRFDTRDCGLSTKLPSDVGYTLDDLAADACRVLDCEGVDAAHLVGRSMGGMVAQVMALDHADRVLSMTLLCSTPGLGDERLPPPEERLIDQITERLFSAPPVGHAERVAWIVGLDRLFAGPRYPFDEVVGALVADADVTRCWFPETGHGPAVNSSPSRLDRLGDIGVRTLVVHGTADPVFPVEHGIVLAEGIPGANLWLVEGLGHEVPDACAAELLPKVLAHLAG</sequence>
<dbReference type="GO" id="GO:0004806">
    <property type="term" value="F:triacylglycerol lipase activity"/>
    <property type="evidence" value="ECO:0007669"/>
    <property type="project" value="TreeGrafter"/>
</dbReference>
<protein>
    <recommendedName>
        <fullName evidence="1">AB hydrolase-1 domain-containing protein</fullName>
    </recommendedName>
</protein>
<evidence type="ECO:0000259" key="1">
    <source>
        <dbReference type="Pfam" id="PF00561"/>
    </source>
</evidence>
<dbReference type="Pfam" id="PF00561">
    <property type="entry name" value="Abhydrolase_1"/>
    <property type="match status" value="1"/>
</dbReference>
<proteinExistence type="predicted"/>
<dbReference type="SUPFAM" id="SSF53474">
    <property type="entry name" value="alpha/beta-Hydrolases"/>
    <property type="match status" value="1"/>
</dbReference>
<dbReference type="Gene3D" id="3.40.50.1820">
    <property type="entry name" value="alpha/beta hydrolase"/>
    <property type="match status" value="1"/>
</dbReference>
<evidence type="ECO:0000313" key="2">
    <source>
        <dbReference type="EMBL" id="SVA00016.1"/>
    </source>
</evidence>
<dbReference type="InterPro" id="IPR050471">
    <property type="entry name" value="AB_hydrolase"/>
</dbReference>
<dbReference type="PRINTS" id="PR00111">
    <property type="entry name" value="ABHYDROLASE"/>
</dbReference>
<dbReference type="InterPro" id="IPR000073">
    <property type="entry name" value="AB_hydrolase_1"/>
</dbReference>
<name>A0A381S7G5_9ZZZZ</name>